<organism evidence="1 2">
    <name type="scientific">Reticulomyxa filosa</name>
    <dbReference type="NCBI Taxonomy" id="46433"/>
    <lineage>
        <taxon>Eukaryota</taxon>
        <taxon>Sar</taxon>
        <taxon>Rhizaria</taxon>
        <taxon>Retaria</taxon>
        <taxon>Foraminifera</taxon>
        <taxon>Monothalamids</taxon>
        <taxon>Reticulomyxidae</taxon>
        <taxon>Reticulomyxa</taxon>
    </lineage>
</organism>
<evidence type="ECO:0000313" key="2">
    <source>
        <dbReference type="Proteomes" id="UP000023152"/>
    </source>
</evidence>
<sequence>MCDCFSLYTHTQLKEPGVSELEAKLAQFEKICQEIKAKLALEKGEQFSQEEINNQCKQKSFLCNNMQMLIRCVFFMIKAKQANKQTNKKNNKTNENISKDMNWKESMNSRQVISSELDKHNNAAMQLLATHETITFKLTRFSVVRAGKKEITQVIHHDHVRHFSKAFPNHEYMVGIQKLKKLFYVRSKDHHVSFEHNKDSIHNKQYRQTRSFQSLGGACFESAKDNMLRVWFSNSKSCSFLKKKKNK</sequence>
<keyword evidence="2" id="KW-1185">Reference proteome</keyword>
<dbReference type="AlphaFoldDB" id="X6MI41"/>
<reference evidence="1 2" key="1">
    <citation type="journal article" date="2013" name="Curr. Biol.">
        <title>The Genome of the Foraminiferan Reticulomyxa filosa.</title>
        <authorList>
            <person name="Glockner G."/>
            <person name="Hulsmann N."/>
            <person name="Schleicher M."/>
            <person name="Noegel A.A."/>
            <person name="Eichinger L."/>
            <person name="Gallinger C."/>
            <person name="Pawlowski J."/>
            <person name="Sierra R."/>
            <person name="Euteneuer U."/>
            <person name="Pillet L."/>
            <person name="Moustafa A."/>
            <person name="Platzer M."/>
            <person name="Groth M."/>
            <person name="Szafranski K."/>
            <person name="Schliwa M."/>
        </authorList>
    </citation>
    <scope>NUCLEOTIDE SEQUENCE [LARGE SCALE GENOMIC DNA]</scope>
</reference>
<comment type="caution">
    <text evidence="1">The sequence shown here is derived from an EMBL/GenBank/DDBJ whole genome shotgun (WGS) entry which is preliminary data.</text>
</comment>
<dbReference type="EMBL" id="ASPP01020546">
    <property type="protein sequence ID" value="ETO13534.1"/>
    <property type="molecule type" value="Genomic_DNA"/>
</dbReference>
<dbReference type="Proteomes" id="UP000023152">
    <property type="component" value="Unassembled WGS sequence"/>
</dbReference>
<accession>X6MI41</accession>
<proteinExistence type="predicted"/>
<evidence type="ECO:0000313" key="1">
    <source>
        <dbReference type="EMBL" id="ETO13534.1"/>
    </source>
</evidence>
<gene>
    <name evidence="1" type="ORF">RFI_23830</name>
</gene>
<protein>
    <submittedName>
        <fullName evidence="1">Uncharacterized protein</fullName>
    </submittedName>
</protein>
<name>X6MI41_RETFI</name>